<protein>
    <recommendedName>
        <fullName evidence="5">Pseudouridine synthase</fullName>
        <ecNumber evidence="5">5.4.99.-</ecNumber>
    </recommendedName>
</protein>
<dbReference type="Pfam" id="PF01479">
    <property type="entry name" value="S4"/>
    <property type="match status" value="1"/>
</dbReference>
<dbReference type="InterPro" id="IPR042092">
    <property type="entry name" value="PsdUridine_s_RsuA/RluB/E/F_cat"/>
</dbReference>
<dbReference type="Pfam" id="PF00849">
    <property type="entry name" value="PseudoU_synth_2"/>
    <property type="match status" value="1"/>
</dbReference>
<gene>
    <name evidence="7" type="ORF">AYR63_12780</name>
</gene>
<keyword evidence="2 4" id="KW-0694">RNA-binding</keyword>
<evidence type="ECO:0000256" key="3">
    <source>
        <dbReference type="ARBA" id="ARBA00023235"/>
    </source>
</evidence>
<comment type="similarity">
    <text evidence="1 5">Belongs to the pseudouridine synthase RsuA family.</text>
</comment>
<dbReference type="FunFam" id="3.10.290.10:FF:000003">
    <property type="entry name" value="Pseudouridine synthase"/>
    <property type="match status" value="1"/>
</dbReference>
<dbReference type="OrthoDB" id="9807213at2"/>
<dbReference type="InterPro" id="IPR006145">
    <property type="entry name" value="PsdUridine_synth_RsuA/RluA"/>
</dbReference>
<dbReference type="InterPro" id="IPR036986">
    <property type="entry name" value="S4_RNA-bd_sf"/>
</dbReference>
<dbReference type="RefSeq" id="WP_065937661.1">
    <property type="nucleotide sequence ID" value="NZ_CP014924.1"/>
</dbReference>
<feature type="domain" description="RNA-binding S4" evidence="6">
    <location>
        <begin position="2"/>
        <end position="67"/>
    </location>
</feature>
<keyword evidence="8" id="KW-1185">Reference proteome</keyword>
<dbReference type="GO" id="GO:0003723">
    <property type="term" value="F:RNA binding"/>
    <property type="evidence" value="ECO:0007669"/>
    <property type="project" value="UniProtKB-KW"/>
</dbReference>
<evidence type="ECO:0000256" key="4">
    <source>
        <dbReference type="PROSITE-ProRule" id="PRU00182"/>
    </source>
</evidence>
<evidence type="ECO:0000256" key="1">
    <source>
        <dbReference type="ARBA" id="ARBA00008348"/>
    </source>
</evidence>
<reference evidence="7 8" key="1">
    <citation type="submission" date="2016-03" db="EMBL/GenBank/DDBJ databases">
        <title>Pediococcus and Lactobacillus from brewery environment - whole genome sequencing and assembly.</title>
        <authorList>
            <person name="Behr J."/>
            <person name="Geissler A.J."/>
            <person name="Vogel R.F."/>
        </authorList>
    </citation>
    <scope>NUCLEOTIDE SEQUENCE [LARGE SCALE GENOMIC DNA]</scope>
    <source>
        <strain evidence="7 8">TMW 1.1995</strain>
    </source>
</reference>
<dbReference type="GO" id="GO:0120159">
    <property type="term" value="F:rRNA pseudouridine synthase activity"/>
    <property type="evidence" value="ECO:0007669"/>
    <property type="project" value="UniProtKB-ARBA"/>
</dbReference>
<evidence type="ECO:0000256" key="2">
    <source>
        <dbReference type="ARBA" id="ARBA00022884"/>
    </source>
</evidence>
<dbReference type="PROSITE" id="PS01149">
    <property type="entry name" value="PSI_RSU"/>
    <property type="match status" value="1"/>
</dbReference>
<dbReference type="CDD" id="cd00165">
    <property type="entry name" value="S4"/>
    <property type="match status" value="1"/>
</dbReference>
<dbReference type="SMART" id="SM00363">
    <property type="entry name" value="S4"/>
    <property type="match status" value="1"/>
</dbReference>
<dbReference type="InterPro" id="IPR020103">
    <property type="entry name" value="PsdUridine_synth_cat_dom_sf"/>
</dbReference>
<proteinExistence type="inferred from homology"/>
<dbReference type="EMBL" id="CP014924">
    <property type="protein sequence ID" value="ANZ67925.1"/>
    <property type="molecule type" value="Genomic_DNA"/>
</dbReference>
<sequence>MDRLQKVLAHAGVASRRGSETLITSGRVKVNGAVVKELGTKVAKHDHIEVDGEPVEIEMPVYLLLYKPRQVVSTVHDDKKRKTVIDLLDSKISERVYPVGRLDYDTTGLLLLTNDGTLANELTHPKYEVDKKYVAKVQGIPTNDELKQLRKGVKIDGRMTAPAKSKLMSSDDKKKTAIVALTIHEGQNHQVKKMFQAVGHSVMKLKRETYAFLDLQGLQPGDYRHLTPEEVKELKKLIAKRQKR</sequence>
<dbReference type="InterPro" id="IPR002942">
    <property type="entry name" value="S4_RNA-bd"/>
</dbReference>
<dbReference type="GO" id="GO:0000455">
    <property type="term" value="P:enzyme-directed rRNA pseudouridine synthesis"/>
    <property type="evidence" value="ECO:0007669"/>
    <property type="project" value="UniProtKB-ARBA"/>
</dbReference>
<dbReference type="STRING" id="240427.AYR62_05875"/>
<evidence type="ECO:0000256" key="5">
    <source>
        <dbReference type="RuleBase" id="RU003887"/>
    </source>
</evidence>
<dbReference type="PROSITE" id="PS50889">
    <property type="entry name" value="S4"/>
    <property type="match status" value="1"/>
</dbReference>
<dbReference type="Proteomes" id="UP000093267">
    <property type="component" value="Chromosome"/>
</dbReference>
<dbReference type="CDD" id="cd02870">
    <property type="entry name" value="PseudoU_synth_RsuA_like"/>
    <property type="match status" value="1"/>
</dbReference>
<evidence type="ECO:0000313" key="7">
    <source>
        <dbReference type="EMBL" id="ANZ67925.1"/>
    </source>
</evidence>
<keyword evidence="3 5" id="KW-0413">Isomerase</keyword>
<dbReference type="GO" id="GO:0005829">
    <property type="term" value="C:cytosol"/>
    <property type="evidence" value="ECO:0007669"/>
    <property type="project" value="UniProtKB-ARBA"/>
</dbReference>
<dbReference type="Gene3D" id="3.30.70.580">
    <property type="entry name" value="Pseudouridine synthase I, catalytic domain, N-terminal subdomain"/>
    <property type="match status" value="1"/>
</dbReference>
<dbReference type="PANTHER" id="PTHR47683:SF2">
    <property type="entry name" value="RNA-BINDING S4 DOMAIN-CONTAINING PROTEIN"/>
    <property type="match status" value="1"/>
</dbReference>
<dbReference type="PANTHER" id="PTHR47683">
    <property type="entry name" value="PSEUDOURIDINE SYNTHASE FAMILY PROTEIN-RELATED"/>
    <property type="match status" value="1"/>
</dbReference>
<name>A0A1B2J0T4_9LACO</name>
<dbReference type="InterPro" id="IPR000748">
    <property type="entry name" value="PsdUridine_synth_RsuA/RluB/E/F"/>
</dbReference>
<evidence type="ECO:0000259" key="6">
    <source>
        <dbReference type="SMART" id="SM00363"/>
    </source>
</evidence>
<dbReference type="InterPro" id="IPR050343">
    <property type="entry name" value="RsuA_PseudoU_synthase"/>
</dbReference>
<accession>A0A1B2J0T4</accession>
<dbReference type="InterPro" id="IPR018496">
    <property type="entry name" value="PsdUridine_synth_RsuA/RluB_CS"/>
</dbReference>
<dbReference type="InterPro" id="IPR020094">
    <property type="entry name" value="TruA/RsuA/RluB/E/F_N"/>
</dbReference>
<evidence type="ECO:0000313" key="8">
    <source>
        <dbReference type="Proteomes" id="UP000093267"/>
    </source>
</evidence>
<dbReference type="FunFam" id="3.30.70.1560:FF:000001">
    <property type="entry name" value="Pseudouridine synthase"/>
    <property type="match status" value="1"/>
</dbReference>
<dbReference type="SUPFAM" id="SSF55120">
    <property type="entry name" value="Pseudouridine synthase"/>
    <property type="match status" value="1"/>
</dbReference>
<dbReference type="Gene3D" id="3.10.290.10">
    <property type="entry name" value="RNA-binding S4 domain"/>
    <property type="match status" value="1"/>
</dbReference>
<dbReference type="Gene3D" id="3.30.70.1560">
    <property type="entry name" value="Alpha-L RNA-binding motif"/>
    <property type="match status" value="1"/>
</dbReference>
<dbReference type="NCBIfam" id="TIGR00093">
    <property type="entry name" value="pseudouridine synthase"/>
    <property type="match status" value="1"/>
</dbReference>
<organism evidence="7 8">
    <name type="scientific">Secundilactobacillus paracollinoides</name>
    <dbReference type="NCBI Taxonomy" id="240427"/>
    <lineage>
        <taxon>Bacteria</taxon>
        <taxon>Bacillati</taxon>
        <taxon>Bacillota</taxon>
        <taxon>Bacilli</taxon>
        <taxon>Lactobacillales</taxon>
        <taxon>Lactobacillaceae</taxon>
        <taxon>Secundilactobacillus</taxon>
    </lineage>
</organism>
<dbReference type="SUPFAM" id="SSF55174">
    <property type="entry name" value="Alpha-L RNA-binding motif"/>
    <property type="match status" value="1"/>
</dbReference>
<dbReference type="AlphaFoldDB" id="A0A1B2J0T4"/>
<dbReference type="EC" id="5.4.99.-" evidence="5"/>